<dbReference type="AlphaFoldDB" id="A0A285ZQA3"/>
<dbReference type="InterPro" id="IPR037066">
    <property type="entry name" value="Plug_dom_sf"/>
</dbReference>
<dbReference type="OrthoDB" id="9768177at2"/>
<dbReference type="InterPro" id="IPR012910">
    <property type="entry name" value="Plug_dom"/>
</dbReference>
<gene>
    <name evidence="8" type="ORF">SAMN06297358_0341</name>
</gene>
<dbReference type="Gene3D" id="2.170.130.10">
    <property type="entry name" value="TonB-dependent receptor, plug domain"/>
    <property type="match status" value="1"/>
</dbReference>
<accession>A0A285ZQA3</accession>
<evidence type="ECO:0000256" key="3">
    <source>
        <dbReference type="ARBA" id="ARBA00023237"/>
    </source>
</evidence>
<dbReference type="Pfam" id="PF07715">
    <property type="entry name" value="Plug"/>
    <property type="match status" value="1"/>
</dbReference>
<evidence type="ECO:0000256" key="5">
    <source>
        <dbReference type="SAM" id="SignalP"/>
    </source>
</evidence>
<keyword evidence="2 4" id="KW-0472">Membrane</keyword>
<reference evidence="9" key="1">
    <citation type="submission" date="2017-09" db="EMBL/GenBank/DDBJ databases">
        <authorList>
            <person name="Varghese N."/>
            <person name="Submissions S."/>
        </authorList>
    </citation>
    <scope>NUCLEOTIDE SEQUENCE [LARGE SCALE GENOMIC DNA]</scope>
    <source>
        <strain evidence="9">CGMCC 1.12803</strain>
    </source>
</reference>
<comment type="subcellular location">
    <subcellularLocation>
        <location evidence="1 4">Cell outer membrane</location>
    </subcellularLocation>
</comment>
<keyword evidence="3" id="KW-0998">Cell outer membrane</keyword>
<evidence type="ECO:0000256" key="1">
    <source>
        <dbReference type="ARBA" id="ARBA00004442"/>
    </source>
</evidence>
<dbReference type="SUPFAM" id="SSF56935">
    <property type="entry name" value="Porins"/>
    <property type="match status" value="1"/>
</dbReference>
<keyword evidence="5" id="KW-0732">Signal</keyword>
<sequence length="944" mass="104093">MSVFIRTLRVFTCCVLLLLYHASTLHAQQVVDTTSKKQDTLQLIDKKLKKLIFFNTPTNLSTSSSASISGSELTSTLVASYPIALAGRLTGLTTSQNNGQPFNEGYALRLRGQSPLIFIDGIPRSVSEIGIEEIESITVLKDAVSLAMLGVRGANGAISVITKKGISSGQKISFTSQFGIQQPIQNLVSKQLDAFNYANLYNEALVNDGLSVANNGFSQTAINAYQTGSDPLRYPNVNWTDEVLRKSSAVARYSLNTSGGNDFVRFFVNLEHFTQDGLLKTRDDINTKYSTNANFVGYFIRSNVDVKLTDNLSAGLYVQGRILTDNSPGNSGTESIFNSLRATPNSAYPVFNANGTYGGSPQFQNNIVAQGVSAGYSSTNTRTVLSDFYLKYNLDDLTKGLWVKARASFFSNLSENYIRTKGYAVFEQIGGFGTNTPVYRQYNNNTDQTNTNNIGFQNRSDFQELSLGYQRDFGAHGIEAVVLANRDNLISGSNLPYTIQGISGHVSYNYNKKYLAEVSFSQNGANRYPNNGGFRYGFFPALGLGWNIHEEDFLKGNKLLSLLKLYGSYGKVGRDNGAYYTYQQVYNGAPAAIFGSSAGVVTTIGESFLANPAVTWEHAKMLNVGIDAAFLDNRLGLNIEYYRNNYADLSIVRGSNNTLLGISYPAENIGKQNYYGWETQLNWTERKKDWGYSVRLNASLQNSKLIYNAEAAQRHSWMQRTGHPVGQSYGYIAEGLFRSQQEITGAATIEGYTPQPGDIRYRDLNNDGIINQYDQTTIGSQKPSLFLGARFGFNIGGLDVSALFQGVINQEVYLSGNSYWEFQGGTAQAYQNHLNRWTPATAATAEYPRLTTNSGPRNGAVNNFVASSFWLRNGDFLKLRNVELGYTLPTNLTQKIGVKSTRLFANGLNLWTLSSKTFNGADPENFNGSYPIERVFSLGLNIQL</sequence>
<organism evidence="8 9">
    <name type="scientific">Pedobacter xixiisoli</name>
    <dbReference type="NCBI Taxonomy" id="1476464"/>
    <lineage>
        <taxon>Bacteria</taxon>
        <taxon>Pseudomonadati</taxon>
        <taxon>Bacteroidota</taxon>
        <taxon>Sphingobacteriia</taxon>
        <taxon>Sphingobacteriales</taxon>
        <taxon>Sphingobacteriaceae</taxon>
        <taxon>Pedobacter</taxon>
    </lineage>
</organism>
<dbReference type="Pfam" id="PF00593">
    <property type="entry name" value="TonB_dep_Rec_b-barrel"/>
    <property type="match status" value="1"/>
</dbReference>
<evidence type="ECO:0000256" key="2">
    <source>
        <dbReference type="ARBA" id="ARBA00023136"/>
    </source>
</evidence>
<dbReference type="InterPro" id="IPR023996">
    <property type="entry name" value="TonB-dep_OMP_SusC/RagA"/>
</dbReference>
<proteinExistence type="inferred from homology"/>
<keyword evidence="9" id="KW-1185">Reference proteome</keyword>
<feature type="chain" id="PRO_5012718757" evidence="5">
    <location>
        <begin position="28"/>
        <end position="944"/>
    </location>
</feature>
<dbReference type="GO" id="GO:0009279">
    <property type="term" value="C:cell outer membrane"/>
    <property type="evidence" value="ECO:0007669"/>
    <property type="project" value="UniProtKB-SubCell"/>
</dbReference>
<dbReference type="Proteomes" id="UP000219281">
    <property type="component" value="Unassembled WGS sequence"/>
</dbReference>
<keyword evidence="4" id="KW-0798">TonB box</keyword>
<evidence type="ECO:0000256" key="4">
    <source>
        <dbReference type="RuleBase" id="RU003357"/>
    </source>
</evidence>
<dbReference type="InterPro" id="IPR000531">
    <property type="entry name" value="Beta-barrel_TonB"/>
</dbReference>
<protein>
    <submittedName>
        <fullName evidence="8">TonB-linked outer membrane protein, SusC/RagA family</fullName>
    </submittedName>
</protein>
<feature type="signal peptide" evidence="5">
    <location>
        <begin position="1"/>
        <end position="27"/>
    </location>
</feature>
<feature type="domain" description="TonB-dependent receptor plug" evidence="7">
    <location>
        <begin position="62"/>
        <end position="157"/>
    </location>
</feature>
<dbReference type="RefSeq" id="WP_097127959.1">
    <property type="nucleotide sequence ID" value="NZ_OCMT01000001.1"/>
</dbReference>
<evidence type="ECO:0000259" key="7">
    <source>
        <dbReference type="Pfam" id="PF07715"/>
    </source>
</evidence>
<evidence type="ECO:0000259" key="6">
    <source>
        <dbReference type="Pfam" id="PF00593"/>
    </source>
</evidence>
<dbReference type="NCBIfam" id="TIGR04056">
    <property type="entry name" value="OMP_RagA_SusC"/>
    <property type="match status" value="1"/>
</dbReference>
<name>A0A285ZQA3_9SPHI</name>
<dbReference type="Gene3D" id="2.40.170.20">
    <property type="entry name" value="TonB-dependent receptor, beta-barrel domain"/>
    <property type="match status" value="1"/>
</dbReference>
<dbReference type="EMBL" id="OCMT01000001">
    <property type="protein sequence ID" value="SOD11805.1"/>
    <property type="molecule type" value="Genomic_DNA"/>
</dbReference>
<feature type="domain" description="TonB-dependent receptor-like beta-barrel" evidence="6">
    <location>
        <begin position="335"/>
        <end position="910"/>
    </location>
</feature>
<dbReference type="InterPro" id="IPR036942">
    <property type="entry name" value="Beta-barrel_TonB_sf"/>
</dbReference>
<comment type="similarity">
    <text evidence="4">Belongs to the TonB-dependent receptor family.</text>
</comment>
<evidence type="ECO:0000313" key="8">
    <source>
        <dbReference type="EMBL" id="SOD11805.1"/>
    </source>
</evidence>
<evidence type="ECO:0000313" key="9">
    <source>
        <dbReference type="Proteomes" id="UP000219281"/>
    </source>
</evidence>